<dbReference type="PROSITE" id="PS51747">
    <property type="entry name" value="CYT_DCMP_DEAMINASES_2"/>
    <property type="match status" value="1"/>
</dbReference>
<gene>
    <name evidence="2" type="ORF">SAMN05421507_115124</name>
</gene>
<evidence type="ECO:0000313" key="2">
    <source>
        <dbReference type="EMBL" id="SDP81548.1"/>
    </source>
</evidence>
<feature type="domain" description="CMP/dCMP-type deaminase" evidence="1">
    <location>
        <begin position="3"/>
        <end position="134"/>
    </location>
</feature>
<protein>
    <submittedName>
        <fullName evidence="2">tRNA(Arg) A34 adenosine deaminase TadA</fullName>
    </submittedName>
</protein>
<dbReference type="Proteomes" id="UP000199691">
    <property type="component" value="Unassembled WGS sequence"/>
</dbReference>
<dbReference type="InterPro" id="IPR016193">
    <property type="entry name" value="Cytidine_deaminase-like"/>
</dbReference>
<dbReference type="GO" id="GO:0006152">
    <property type="term" value="P:purine nucleoside catabolic process"/>
    <property type="evidence" value="ECO:0007669"/>
    <property type="project" value="TreeGrafter"/>
</dbReference>
<evidence type="ECO:0000259" key="1">
    <source>
        <dbReference type="PROSITE" id="PS51747"/>
    </source>
</evidence>
<dbReference type="PANTHER" id="PTHR11079:SF161">
    <property type="entry name" value="CMP_DCMP-TYPE DEAMINASE DOMAIN-CONTAINING PROTEIN"/>
    <property type="match status" value="1"/>
</dbReference>
<dbReference type="EMBL" id="FNIX01000015">
    <property type="protein sequence ID" value="SDP81548.1"/>
    <property type="molecule type" value="Genomic_DNA"/>
</dbReference>
<dbReference type="STRING" id="641025.SAMN05421507_115124"/>
<reference evidence="3" key="1">
    <citation type="submission" date="2016-10" db="EMBL/GenBank/DDBJ databases">
        <authorList>
            <person name="Varghese N."/>
            <person name="Submissions S."/>
        </authorList>
    </citation>
    <scope>NUCLEOTIDE SEQUENCE [LARGE SCALE GENOMIC DNA]</scope>
    <source>
        <strain evidence="3">CGMCC 4.6609</strain>
    </source>
</reference>
<dbReference type="OrthoDB" id="9802676at2"/>
<evidence type="ECO:0000313" key="3">
    <source>
        <dbReference type="Proteomes" id="UP000199691"/>
    </source>
</evidence>
<dbReference type="PANTHER" id="PTHR11079">
    <property type="entry name" value="CYTOSINE DEAMINASE FAMILY MEMBER"/>
    <property type="match status" value="1"/>
</dbReference>
<dbReference type="CDD" id="cd01285">
    <property type="entry name" value="nucleoside_deaminase"/>
    <property type="match status" value="1"/>
</dbReference>
<dbReference type="Pfam" id="PF00383">
    <property type="entry name" value="dCMP_cyt_deam_1"/>
    <property type="match status" value="1"/>
</dbReference>
<dbReference type="RefSeq" id="WP_090102206.1">
    <property type="nucleotide sequence ID" value="NZ_FNIX01000015.1"/>
</dbReference>
<dbReference type="AlphaFoldDB" id="A0A1H0VTK3"/>
<dbReference type="GO" id="GO:0047974">
    <property type="term" value="F:guanosine deaminase activity"/>
    <property type="evidence" value="ECO:0007669"/>
    <property type="project" value="TreeGrafter"/>
</dbReference>
<sequence>MNSDDIDLDQLLSDAVTYARDHVEQGGLPFVGVVVTTSGQVSAYGVNEVRHTGDPTAHAEIVAIRTLAAELGPALLEGATLLATGEPCLLCYRFAADHGIQHVIYAVDQDTAATWGFDYRSDAAPTAAQKSLRDRAEHRPVREHLAPFAHFLRRHNLPLPTGNASAL</sequence>
<organism evidence="2 3">
    <name type="scientific">Lentzea jiangxiensis</name>
    <dbReference type="NCBI Taxonomy" id="641025"/>
    <lineage>
        <taxon>Bacteria</taxon>
        <taxon>Bacillati</taxon>
        <taxon>Actinomycetota</taxon>
        <taxon>Actinomycetes</taxon>
        <taxon>Pseudonocardiales</taxon>
        <taxon>Pseudonocardiaceae</taxon>
        <taxon>Lentzea</taxon>
    </lineage>
</organism>
<proteinExistence type="predicted"/>
<keyword evidence="3" id="KW-1185">Reference proteome</keyword>
<accession>A0A1H0VTK3</accession>
<dbReference type="SUPFAM" id="SSF53927">
    <property type="entry name" value="Cytidine deaminase-like"/>
    <property type="match status" value="1"/>
</dbReference>
<name>A0A1H0VTK3_9PSEU</name>
<dbReference type="Gene3D" id="3.40.140.10">
    <property type="entry name" value="Cytidine Deaminase, domain 2"/>
    <property type="match status" value="1"/>
</dbReference>
<dbReference type="InterPro" id="IPR002125">
    <property type="entry name" value="CMP_dCMP_dom"/>
</dbReference>